<dbReference type="Proteomes" id="UP000214355">
    <property type="component" value="Chromosome I"/>
</dbReference>
<evidence type="ECO:0000313" key="2">
    <source>
        <dbReference type="Proteomes" id="UP000214355"/>
    </source>
</evidence>
<evidence type="ECO:0008006" key="3">
    <source>
        <dbReference type="Google" id="ProtNLM"/>
    </source>
</evidence>
<dbReference type="AlphaFoldDB" id="A0A1H2LKW3"/>
<organism evidence="1 2">
    <name type="scientific">Arcanobacterium phocae</name>
    <dbReference type="NCBI Taxonomy" id="131112"/>
    <lineage>
        <taxon>Bacteria</taxon>
        <taxon>Bacillati</taxon>
        <taxon>Actinomycetota</taxon>
        <taxon>Actinomycetes</taxon>
        <taxon>Actinomycetales</taxon>
        <taxon>Actinomycetaceae</taxon>
        <taxon>Arcanobacterium</taxon>
    </lineage>
</organism>
<dbReference type="STRING" id="131112.SAMN04489737_1533"/>
<proteinExistence type="predicted"/>
<protein>
    <recommendedName>
        <fullName evidence="3">DUF3052 domain-containing protein</fullName>
    </recommendedName>
</protein>
<dbReference type="GeneID" id="65345260"/>
<keyword evidence="2" id="KW-1185">Reference proteome</keyword>
<accession>A0A1H2LKW3</accession>
<dbReference type="InterPro" id="IPR021412">
    <property type="entry name" value="DUF3052"/>
</dbReference>
<evidence type="ECO:0000313" key="1">
    <source>
        <dbReference type="EMBL" id="SDU81492.1"/>
    </source>
</evidence>
<dbReference type="RefSeq" id="WP_091281811.1">
    <property type="nucleotide sequence ID" value="NZ_JABAPH010000001.1"/>
</dbReference>
<reference evidence="2" key="1">
    <citation type="submission" date="2016-10" db="EMBL/GenBank/DDBJ databases">
        <authorList>
            <person name="Varghese N."/>
            <person name="Submissions S."/>
        </authorList>
    </citation>
    <scope>NUCLEOTIDE SEQUENCE [LARGE SCALE GENOMIC DNA]</scope>
    <source>
        <strain evidence="2">DSM 10002</strain>
    </source>
</reference>
<name>A0A1H2LKW3_9ACTO</name>
<dbReference type="EMBL" id="LT629804">
    <property type="protein sequence ID" value="SDU81492.1"/>
    <property type="molecule type" value="Genomic_DNA"/>
</dbReference>
<dbReference type="Pfam" id="PF11253">
    <property type="entry name" value="DUF3052"/>
    <property type="match status" value="1"/>
</dbReference>
<dbReference type="OrthoDB" id="5185945at2"/>
<gene>
    <name evidence="1" type="ORF">SAMN04489737_1533</name>
</gene>
<sequence length="137" mass="14737">MSGSTAGKAYGFGQGAIVQEFGYDDDVAFELREAIETATGIELEDEDYRGVADGVLAWWRSDDGDVDDLTDYLVDVAASLDSDLSVVWLVVPAPREKLHVPTDIVNDAATTAGMSVTSSMGIGSHWTAYRITVSRSR</sequence>